<accession>A0ACC5RDZ0</accession>
<dbReference type="EMBL" id="JAENHL010000008">
    <property type="protein sequence ID" value="MBK1870828.1"/>
    <property type="molecule type" value="Genomic_DNA"/>
</dbReference>
<dbReference type="Proteomes" id="UP000616151">
    <property type="component" value="Unassembled WGS sequence"/>
</dbReference>
<protein>
    <submittedName>
        <fullName evidence="1">NUDIX domain-containing protein</fullName>
    </submittedName>
</protein>
<proteinExistence type="predicted"/>
<gene>
    <name evidence="1" type="ORF">JHL16_30965</name>
</gene>
<sequence length="139" mass="15219">MSDTPIHIAAAIIFNEAGHVLVVRKRGSSVFMQPGGKIEAHEAPAEALARELKEEIALAAPTGQFLYLGKFRAEAAHEQGREVEADVFEVALTGSVAANAEIEEIRWIDPFVLDLPLAILSRDHIMPVARARSKKENIR</sequence>
<keyword evidence="2" id="KW-1185">Reference proteome</keyword>
<comment type="caution">
    <text evidence="1">The sequence shown here is derived from an EMBL/GenBank/DDBJ whole genome shotgun (WGS) entry which is preliminary data.</text>
</comment>
<reference evidence="1" key="1">
    <citation type="submission" date="2021-01" db="EMBL/GenBank/DDBJ databases">
        <authorList>
            <person name="Sun Q."/>
        </authorList>
    </citation>
    <scope>NUCLEOTIDE SEQUENCE</scope>
    <source>
        <strain evidence="1">YIM B02566</strain>
    </source>
</reference>
<evidence type="ECO:0000313" key="2">
    <source>
        <dbReference type="Proteomes" id="UP000616151"/>
    </source>
</evidence>
<evidence type="ECO:0000313" key="1">
    <source>
        <dbReference type="EMBL" id="MBK1870828.1"/>
    </source>
</evidence>
<name>A0ACC5RDZ0_9HYPH</name>
<organism evidence="1 2">
    <name type="scientific">Taklimakanibacter albus</name>
    <dbReference type="NCBI Taxonomy" id="2800327"/>
    <lineage>
        <taxon>Bacteria</taxon>
        <taxon>Pseudomonadati</taxon>
        <taxon>Pseudomonadota</taxon>
        <taxon>Alphaproteobacteria</taxon>
        <taxon>Hyphomicrobiales</taxon>
        <taxon>Aestuariivirgaceae</taxon>
        <taxon>Taklimakanibacter</taxon>
    </lineage>
</organism>